<feature type="binding site" evidence="13">
    <location>
        <position position="230"/>
    </location>
    <ligand>
        <name>a divalent metal cation</name>
        <dbReference type="ChEBI" id="CHEBI:60240"/>
        <label>1</label>
    </ligand>
</feature>
<dbReference type="VEuPathDB" id="FungiDB:BO97DRAFT_431342"/>
<dbReference type="InterPro" id="IPR002468">
    <property type="entry name" value="Pept_M24A_MAP2"/>
</dbReference>
<feature type="binding site" evidence="13">
    <location>
        <position position="299"/>
    </location>
    <ligand>
        <name>a divalent metal cation</name>
        <dbReference type="ChEBI" id="CHEBI:60240"/>
        <label>2</label>
        <note>catalytic</note>
    </ligand>
</feature>
<dbReference type="NCBIfam" id="TIGR00501">
    <property type="entry name" value="met_pdase_II"/>
    <property type="match status" value="1"/>
</dbReference>
<dbReference type="InterPro" id="IPR036390">
    <property type="entry name" value="WH_DNA-bd_sf"/>
</dbReference>
<evidence type="ECO:0000313" key="18">
    <source>
        <dbReference type="Proteomes" id="UP000248961"/>
    </source>
</evidence>
<dbReference type="Gene3D" id="3.90.230.10">
    <property type="entry name" value="Creatinase/methionine aminopeptidase superfamily"/>
    <property type="match status" value="1"/>
</dbReference>
<gene>
    <name evidence="17" type="ORF">BO97DRAFT_431342</name>
</gene>
<keyword evidence="9" id="KW-0812">Transmembrane</keyword>
<evidence type="ECO:0000256" key="6">
    <source>
        <dbReference type="ARBA" id="ARBA00022438"/>
    </source>
</evidence>
<comment type="subcellular location">
    <subcellularLocation>
        <location evidence="13">Cytoplasm</location>
    </subcellularLocation>
    <subcellularLocation>
        <location evidence="4">Membrane</location>
        <topology evidence="4">Multi-pass membrane protein</topology>
    </subcellularLocation>
</comment>
<keyword evidence="12" id="KW-1133">Transmembrane helix</keyword>
<reference evidence="17 18" key="1">
    <citation type="submission" date="2018-02" db="EMBL/GenBank/DDBJ databases">
        <title>The genomes of Aspergillus section Nigri reveals drivers in fungal speciation.</title>
        <authorList>
            <consortium name="DOE Joint Genome Institute"/>
            <person name="Vesth T.C."/>
            <person name="Nybo J."/>
            <person name="Theobald S."/>
            <person name="Brandl J."/>
            <person name="Frisvad J.C."/>
            <person name="Nielsen K.F."/>
            <person name="Lyhne E.K."/>
            <person name="Kogle M.E."/>
            <person name="Kuo A."/>
            <person name="Riley R."/>
            <person name="Clum A."/>
            <person name="Nolan M."/>
            <person name="Lipzen A."/>
            <person name="Salamov A."/>
            <person name="Henrissat B."/>
            <person name="Wiebenga A."/>
            <person name="De vries R.P."/>
            <person name="Grigoriev I.V."/>
            <person name="Mortensen U.H."/>
            <person name="Andersen M.R."/>
            <person name="Baker S.E."/>
        </authorList>
    </citation>
    <scope>NUCLEOTIDE SEQUENCE [LARGE SCALE GENOMIC DNA]</scope>
    <source>
        <strain evidence="17 18">CBS 101889</strain>
    </source>
</reference>
<dbReference type="Gene3D" id="1.10.10.10">
    <property type="entry name" value="Winged helix-like DNA-binding domain superfamily/Winged helix DNA-binding domain"/>
    <property type="match status" value="1"/>
</dbReference>
<dbReference type="InterPro" id="IPR050247">
    <property type="entry name" value="Met_Aminopeptidase_Type2"/>
</dbReference>
<dbReference type="OrthoDB" id="200948at2759"/>
<dbReference type="GO" id="GO:0005737">
    <property type="term" value="C:cytoplasm"/>
    <property type="evidence" value="ECO:0007669"/>
    <property type="project" value="UniProtKB-SubCell"/>
</dbReference>
<feature type="region of interest" description="Disordered" evidence="15">
    <location>
        <begin position="836"/>
        <end position="872"/>
    </location>
</feature>
<dbReference type="AlphaFoldDB" id="A0A395I8I5"/>
<evidence type="ECO:0000256" key="10">
    <source>
        <dbReference type="ARBA" id="ARBA00022723"/>
    </source>
</evidence>
<feature type="compositionally biased region" description="Polar residues" evidence="15">
    <location>
        <begin position="464"/>
        <end position="473"/>
    </location>
</feature>
<evidence type="ECO:0000256" key="1">
    <source>
        <dbReference type="ARBA" id="ARBA00000294"/>
    </source>
</evidence>
<dbReference type="GO" id="GO:0030148">
    <property type="term" value="P:sphingolipid biosynthetic process"/>
    <property type="evidence" value="ECO:0007669"/>
    <property type="project" value="InterPro"/>
</dbReference>
<dbReference type="SMART" id="SM01269">
    <property type="entry name" value="Lipid_DES"/>
    <property type="match status" value="1"/>
</dbReference>
<dbReference type="EC" id="3.4.11.18" evidence="13"/>
<evidence type="ECO:0000256" key="14">
    <source>
        <dbReference type="RuleBase" id="RU003653"/>
    </source>
</evidence>
<dbReference type="PANTHER" id="PTHR45777">
    <property type="entry name" value="METHIONINE AMINOPEPTIDASE 2"/>
    <property type="match status" value="1"/>
</dbReference>
<dbReference type="GO" id="GO:0006508">
    <property type="term" value="P:proteolysis"/>
    <property type="evidence" value="ECO:0007669"/>
    <property type="project" value="UniProtKB-KW"/>
</dbReference>
<feature type="binding site" evidence="13">
    <location>
        <position position="199"/>
    </location>
    <ligand>
        <name>substrate</name>
    </ligand>
</feature>
<feature type="compositionally biased region" description="Low complexity" evidence="15">
    <location>
        <begin position="24"/>
        <end position="34"/>
    </location>
</feature>
<name>A0A395I8I5_ASPHC</name>
<dbReference type="SUPFAM" id="SSF55920">
    <property type="entry name" value="Creatinase/aminopeptidase"/>
    <property type="match status" value="1"/>
</dbReference>
<dbReference type="CDD" id="cd03508">
    <property type="entry name" value="Delta4-sphingolipid-FADS-like"/>
    <property type="match status" value="1"/>
</dbReference>
<dbReference type="RefSeq" id="XP_025555621.1">
    <property type="nucleotide sequence ID" value="XM_025697487.1"/>
</dbReference>
<dbReference type="Pfam" id="PF08557">
    <property type="entry name" value="Lipid_DES"/>
    <property type="match status" value="1"/>
</dbReference>
<keyword evidence="10 13" id="KW-0479">Metal-binding</keyword>
<dbReference type="PRINTS" id="PR00599">
    <property type="entry name" value="MAPEPTIDASE"/>
</dbReference>
<dbReference type="GeneID" id="37201776"/>
<keyword evidence="7 13" id="KW-0963">Cytoplasm</keyword>
<dbReference type="Pfam" id="PF00487">
    <property type="entry name" value="FA_desaturase"/>
    <property type="match status" value="1"/>
</dbReference>
<keyword evidence="11 13" id="KW-0378">Hydrolase</keyword>
<dbReference type="SUPFAM" id="SSF46785">
    <property type="entry name" value="Winged helix' DNA-binding domain"/>
    <property type="match status" value="1"/>
</dbReference>
<feature type="region of interest" description="Disordered" evidence="15">
    <location>
        <begin position="1"/>
        <end position="93"/>
    </location>
</feature>
<evidence type="ECO:0000256" key="15">
    <source>
        <dbReference type="SAM" id="MobiDB-lite"/>
    </source>
</evidence>
<dbReference type="InterPro" id="IPR036005">
    <property type="entry name" value="Creatinase/aminopeptidase-like"/>
</dbReference>
<dbReference type="InterPro" id="IPR005804">
    <property type="entry name" value="FA_desaturase_dom"/>
</dbReference>
<dbReference type="GO" id="GO:0004239">
    <property type="term" value="F:initiator methionyl aminopeptidase activity"/>
    <property type="evidence" value="ECO:0007669"/>
    <property type="project" value="UniProtKB-UniRule"/>
</dbReference>
<feature type="compositionally biased region" description="Gly residues" evidence="15">
    <location>
        <begin position="836"/>
        <end position="849"/>
    </location>
</feature>
<feature type="binding site" evidence="13">
    <location>
        <position position="230"/>
    </location>
    <ligand>
        <name>a divalent metal cation</name>
        <dbReference type="ChEBI" id="CHEBI:60240"/>
        <label>2</label>
        <note>catalytic</note>
    </ligand>
</feature>
<organism evidence="17 18">
    <name type="scientific">Aspergillus homomorphus (strain CBS 101889)</name>
    <dbReference type="NCBI Taxonomy" id="1450537"/>
    <lineage>
        <taxon>Eukaryota</taxon>
        <taxon>Fungi</taxon>
        <taxon>Dikarya</taxon>
        <taxon>Ascomycota</taxon>
        <taxon>Pezizomycotina</taxon>
        <taxon>Eurotiomycetes</taxon>
        <taxon>Eurotiomycetidae</taxon>
        <taxon>Eurotiales</taxon>
        <taxon>Aspergillaceae</taxon>
        <taxon>Aspergillus</taxon>
        <taxon>Aspergillus subgen. Circumdati</taxon>
    </lineage>
</organism>
<dbReference type="InterPro" id="IPR018349">
    <property type="entry name" value="Pept_M24A_MAP2_BS"/>
</dbReference>
<dbReference type="InterPro" id="IPR036388">
    <property type="entry name" value="WH-like_DNA-bd_sf"/>
</dbReference>
<evidence type="ECO:0000256" key="3">
    <source>
        <dbReference type="ARBA" id="ARBA00001954"/>
    </source>
</evidence>
<dbReference type="CDD" id="cd01088">
    <property type="entry name" value="MetAP2"/>
    <property type="match status" value="1"/>
</dbReference>
<feature type="region of interest" description="Disordered" evidence="15">
    <location>
        <begin position="733"/>
        <end position="754"/>
    </location>
</feature>
<dbReference type="Proteomes" id="UP000248961">
    <property type="component" value="Unassembled WGS sequence"/>
</dbReference>
<comment type="cofactor">
    <cofactor evidence="3">
        <name>Fe(2+)</name>
        <dbReference type="ChEBI" id="CHEBI:29033"/>
    </cofactor>
</comment>
<comment type="function">
    <text evidence="13 14">Cotranslationally removes the N-terminal methionine from nascent proteins. The N-terminal methionine is often cleaved when the second residue in the primary sequence is small and uncharged (Met-Ala-, Cys, Gly, Pro, Ser, Thr, or Val).</text>
</comment>
<dbReference type="GO" id="GO:0016020">
    <property type="term" value="C:membrane"/>
    <property type="evidence" value="ECO:0007669"/>
    <property type="project" value="UniProtKB-SubCell"/>
</dbReference>
<protein>
    <recommendedName>
        <fullName evidence="13">Methionine aminopeptidase 2</fullName>
        <shortName evidence="13">MAP 2</shortName>
        <shortName evidence="13">MetAP 2</shortName>
        <ecNumber evidence="13">3.4.11.18</ecNumber>
    </recommendedName>
    <alternativeName>
        <fullName evidence="13">Peptidase M</fullName>
    </alternativeName>
</protein>
<dbReference type="InterPro" id="IPR001714">
    <property type="entry name" value="Pept_M24_MAP"/>
</dbReference>
<keyword evidence="18" id="KW-1185">Reference proteome</keyword>
<dbReference type="GO" id="GO:0070006">
    <property type="term" value="F:metalloaminopeptidase activity"/>
    <property type="evidence" value="ECO:0007669"/>
    <property type="project" value="UniProtKB-UniRule"/>
</dbReference>
<comment type="similarity">
    <text evidence="5">Belongs to the fatty acid desaturase type 1 family. DEGS subfamily.</text>
</comment>
<evidence type="ECO:0000259" key="16">
    <source>
        <dbReference type="SMART" id="SM01269"/>
    </source>
</evidence>
<dbReference type="PANTHER" id="PTHR45777:SF2">
    <property type="entry name" value="METHIONINE AMINOPEPTIDASE 2"/>
    <property type="match status" value="1"/>
</dbReference>
<dbReference type="InterPro" id="IPR011388">
    <property type="entry name" value="DES1/DES2"/>
</dbReference>
<evidence type="ECO:0000256" key="7">
    <source>
        <dbReference type="ARBA" id="ARBA00022490"/>
    </source>
</evidence>
<evidence type="ECO:0000256" key="4">
    <source>
        <dbReference type="ARBA" id="ARBA00004141"/>
    </source>
</evidence>
<dbReference type="EMBL" id="KZ824269">
    <property type="protein sequence ID" value="RAL16467.1"/>
    <property type="molecule type" value="Genomic_DNA"/>
</dbReference>
<dbReference type="FunFam" id="1.10.10.10:FF:000370">
    <property type="entry name" value="Methionine aminopeptidase 2"/>
    <property type="match status" value="1"/>
</dbReference>
<comment type="similarity">
    <text evidence="13">Belongs to the peptidase M24A family. Methionine aminopeptidase eukaryotic type 2 subfamily.</text>
</comment>
<dbReference type="GO" id="GO:0042284">
    <property type="term" value="F:sphingolipid delta-4 desaturase activity"/>
    <property type="evidence" value="ECO:0007669"/>
    <property type="project" value="InterPro"/>
</dbReference>
<comment type="catalytic activity">
    <reaction evidence="1 13 14">
        <text>Release of N-terminal amino acids, preferentially methionine, from peptides and arylamides.</text>
        <dbReference type="EC" id="3.4.11.18"/>
    </reaction>
</comment>
<keyword evidence="12" id="KW-0472">Membrane</keyword>
<dbReference type="InterPro" id="IPR013866">
    <property type="entry name" value="Sphingolipid_d4-desaturase_N"/>
</dbReference>
<feature type="domain" description="Sphingolipid delta4-desaturase N-terminal" evidence="16">
    <location>
        <begin position="489"/>
        <end position="527"/>
    </location>
</feature>
<feature type="binding site" evidence="13">
    <location>
        <position position="427"/>
    </location>
    <ligand>
        <name>a divalent metal cation</name>
        <dbReference type="ChEBI" id="CHEBI:60240"/>
        <label>1</label>
    </ligand>
</feature>
<evidence type="ECO:0000256" key="2">
    <source>
        <dbReference type="ARBA" id="ARBA00001936"/>
    </source>
</evidence>
<dbReference type="Pfam" id="PF00557">
    <property type="entry name" value="Peptidase_M24"/>
    <property type="match status" value="1"/>
</dbReference>
<dbReference type="HAMAP" id="MF_03175">
    <property type="entry name" value="MetAP_2_euk"/>
    <property type="match status" value="1"/>
</dbReference>
<dbReference type="PROSITE" id="PS01202">
    <property type="entry name" value="MAP_2"/>
    <property type="match status" value="1"/>
</dbReference>
<evidence type="ECO:0000256" key="9">
    <source>
        <dbReference type="ARBA" id="ARBA00022692"/>
    </source>
</evidence>
<feature type="compositionally biased region" description="Basic residues" evidence="15">
    <location>
        <begin position="60"/>
        <end position="75"/>
    </location>
</feature>
<comment type="cofactor">
    <cofactor evidence="2">
        <name>Mn(2+)</name>
        <dbReference type="ChEBI" id="CHEBI:29035"/>
    </cofactor>
</comment>
<keyword evidence="6 13" id="KW-0031">Aminopeptidase</keyword>
<evidence type="ECO:0000313" key="17">
    <source>
        <dbReference type="EMBL" id="RAL16467.1"/>
    </source>
</evidence>
<dbReference type="GO" id="GO:0046872">
    <property type="term" value="F:metal ion binding"/>
    <property type="evidence" value="ECO:0007669"/>
    <property type="project" value="UniProtKB-UniRule"/>
</dbReference>
<feature type="compositionally biased region" description="Basic and acidic residues" evidence="15">
    <location>
        <begin position="863"/>
        <end position="872"/>
    </location>
</feature>
<feature type="binding site" evidence="13">
    <location>
        <position position="307"/>
    </location>
    <ligand>
        <name>substrate</name>
    </ligand>
</feature>
<evidence type="ECO:0000256" key="5">
    <source>
        <dbReference type="ARBA" id="ARBA00006146"/>
    </source>
</evidence>
<accession>A0A395I8I5</accession>
<sequence>MAAQASEKLQKLDLNGQSGDAKADAPAAGQAGTGEAEDDSDDDEVEDNNTAAEGAANGAAKKKKKRKSKKKKKGGAKVQSSPPRVPISSLFPNNQFPEGEIVEYQNENSYRTTNEEKRYLDRMNNDFLQEYRQGAEVHRQVRQYAQQNIKPGQTLTEIAEGIEDAVRALTGHQGLEEGDNLKGGMGFPCGLSINHCAAHYTPNAGNKMVLQQGDVMKVDFGAHINGRIVDSAFTVAFDPVYDPLLAAVKDATNTGIREAGIDVRMSDIGAAIQEVMESYECEINGTVHPVKCIRNLNGHNIDQHIIHGGKSVPIVKGGDQTKMEEGEVFAIETFGSTGKGYVHEDMETSHYALVPNAAPVPLRLSSAKNLLNVINKNFGTLPFCRRYLDRLGQDKYLLGLNNLVQSGIVQDYPPLCDIKGSYTAQYEHISLSFHPSIADPSIMSSSVVEAAAAGTSPHLRVSAAKSQDPQFTAQGDEPSARIAPPEKSAVDDHFFWTYTEEPHRSRRLAIIKAHPEVTKLCGPEPLTKYVVLGVVSLQILCAYLLRNTSMLSWKFLATAYVIGATSNQNLFLAIHEISHNLAFRSAMANRLLAIFANLPIGLPYSAAFRPYHLTHHKSLGVTGLDTDLPTAVEAFFLDSLLGKAFFCTFQIFFYAVRPMFIYSPPFTYIHLLNLAVQLSFDYFLIQFCGGSIQPVLYLLMSSFLAGSLHPCAGHFIAEHYFFSQVSHGTESLQELKQKQEKASTPAPHPLDSLPPPETYSYYGPLNFFTYNVGLHNEHHDFPAVPWTRLHELHRIAKEFYEPLPCHHSWVWVIWTFILDKNVGMWCRVKRAQGGRLVGGGGGNGRGGEGISASSSAGPQESGDGWKESEIQN</sequence>
<feature type="binding site" evidence="13">
    <location>
        <position position="332"/>
    </location>
    <ligand>
        <name>a divalent metal cation</name>
        <dbReference type="ChEBI" id="CHEBI:60240"/>
        <label>2</label>
        <note>catalytic</note>
    </ligand>
</feature>
<comment type="cofactor">
    <cofactor evidence="13">
        <name>Co(2+)</name>
        <dbReference type="ChEBI" id="CHEBI:48828"/>
    </cofactor>
    <cofactor evidence="13">
        <name>Zn(2+)</name>
        <dbReference type="ChEBI" id="CHEBI:29105"/>
    </cofactor>
    <cofactor evidence="13">
        <name>Mn(2+)</name>
        <dbReference type="ChEBI" id="CHEBI:29035"/>
    </cofactor>
    <cofactor evidence="13">
        <name>Fe(2+)</name>
        <dbReference type="ChEBI" id="CHEBI:29033"/>
    </cofactor>
    <text evidence="13">Binds 2 divalent metal cations per subunit. Has a high-affinity and a low affinity metal-binding site. The true nature of the physiological cofactor is under debate. The enzyme is active with cobalt, zinc, manganese or divalent iron ions. Most likely, methionine aminopeptidases function as mononuclear Fe(2+)-metalloproteases under physiological conditions, and the catalytically relevant metal-binding site has been assigned to the histidine-containing high-affinity site.</text>
</comment>
<dbReference type="STRING" id="1450537.A0A395I8I5"/>
<feature type="binding site" evidence="13">
    <location>
        <position position="219"/>
    </location>
    <ligand>
        <name>a divalent metal cation</name>
        <dbReference type="ChEBI" id="CHEBI:60240"/>
        <label>1</label>
    </ligand>
</feature>
<evidence type="ECO:0000256" key="13">
    <source>
        <dbReference type="HAMAP-Rule" id="MF_03175"/>
    </source>
</evidence>
<feature type="compositionally biased region" description="Acidic residues" evidence="15">
    <location>
        <begin position="35"/>
        <end position="47"/>
    </location>
</feature>
<keyword evidence="8 13" id="KW-0645">Protease</keyword>
<evidence type="ECO:0000256" key="12">
    <source>
        <dbReference type="ARBA" id="ARBA00022989"/>
    </source>
</evidence>
<evidence type="ECO:0000256" key="8">
    <source>
        <dbReference type="ARBA" id="ARBA00022670"/>
    </source>
</evidence>
<proteinExistence type="inferred from homology"/>
<feature type="binding site" evidence="13">
    <location>
        <position position="427"/>
    </location>
    <ligand>
        <name>a divalent metal cation</name>
        <dbReference type="ChEBI" id="CHEBI:60240"/>
        <label>2</label>
        <note>catalytic</note>
    </ligand>
</feature>
<feature type="region of interest" description="Disordered" evidence="15">
    <location>
        <begin position="464"/>
        <end position="484"/>
    </location>
</feature>
<dbReference type="InterPro" id="IPR000994">
    <property type="entry name" value="Pept_M24"/>
</dbReference>
<evidence type="ECO:0000256" key="11">
    <source>
        <dbReference type="ARBA" id="ARBA00022801"/>
    </source>
</evidence>